<sequence length="79" mass="9922">MESIRMNTLKESTQLGFFYKNLELNFLFHPRHWKFALTFRKQETKSYCYRTFRFRFLFIQFFFPLMLVRKLEPQVHTSL</sequence>
<evidence type="ECO:0000313" key="2">
    <source>
        <dbReference type="EMBL" id="SHG04191.1"/>
    </source>
</evidence>
<keyword evidence="3" id="KW-1185">Reference proteome</keyword>
<reference evidence="2 3" key="1">
    <citation type="submission" date="2016-11" db="EMBL/GenBank/DDBJ databases">
        <authorList>
            <person name="Jaros S."/>
            <person name="Januszkiewicz K."/>
            <person name="Wedrychowicz H."/>
        </authorList>
    </citation>
    <scope>NUCLEOTIDE SEQUENCE [LARGE SCALE GENOMIC DNA]</scope>
    <source>
        <strain evidence="2 3">DSM 26910</strain>
    </source>
</reference>
<evidence type="ECO:0000313" key="3">
    <source>
        <dbReference type="Proteomes" id="UP000184164"/>
    </source>
</evidence>
<dbReference type="EMBL" id="FQUM01000025">
    <property type="protein sequence ID" value="SHG04191.1"/>
    <property type="molecule type" value="Genomic_DNA"/>
</dbReference>
<proteinExistence type="predicted"/>
<organism evidence="2 3">
    <name type="scientific">Mariniphaga anaerophila</name>
    <dbReference type="NCBI Taxonomy" id="1484053"/>
    <lineage>
        <taxon>Bacteria</taxon>
        <taxon>Pseudomonadati</taxon>
        <taxon>Bacteroidota</taxon>
        <taxon>Bacteroidia</taxon>
        <taxon>Marinilabiliales</taxon>
        <taxon>Prolixibacteraceae</taxon>
        <taxon>Mariniphaga</taxon>
    </lineage>
</organism>
<protein>
    <submittedName>
        <fullName evidence="2">Uncharacterized protein</fullName>
    </submittedName>
</protein>
<keyword evidence="1" id="KW-0812">Transmembrane</keyword>
<accession>A0A1M5GKY0</accession>
<dbReference type="AlphaFoldDB" id="A0A1M5GKY0"/>
<keyword evidence="1" id="KW-0472">Membrane</keyword>
<feature type="transmembrane region" description="Helical" evidence="1">
    <location>
        <begin position="52"/>
        <end position="69"/>
    </location>
</feature>
<dbReference type="Proteomes" id="UP000184164">
    <property type="component" value="Unassembled WGS sequence"/>
</dbReference>
<name>A0A1M5GKY0_9BACT</name>
<keyword evidence="1" id="KW-1133">Transmembrane helix</keyword>
<evidence type="ECO:0000256" key="1">
    <source>
        <dbReference type="SAM" id="Phobius"/>
    </source>
</evidence>
<gene>
    <name evidence="2" type="ORF">SAMN05444274_1257</name>
</gene>